<evidence type="ECO:0000313" key="5">
    <source>
        <dbReference type="RefSeq" id="XP_071909784.1"/>
    </source>
</evidence>
<dbReference type="RefSeq" id="XP_071909784.1">
    <property type="nucleotide sequence ID" value="XM_072053683.1"/>
</dbReference>
<dbReference type="RefSeq" id="XP_071909756.1">
    <property type="nucleotide sequence ID" value="XM_072053655.1"/>
</dbReference>
<dbReference type="Proteomes" id="UP001652660">
    <property type="component" value="Chromosome 1c"/>
</dbReference>
<dbReference type="RefSeq" id="XP_071909836.1">
    <property type="nucleotide sequence ID" value="XM_072053735.1"/>
</dbReference>
<dbReference type="RefSeq" id="XP_071909813.1">
    <property type="nucleotide sequence ID" value="XM_072053712.1"/>
</dbReference>
<keyword evidence="2" id="KW-1185">Reference proteome</keyword>
<reference evidence="2" key="1">
    <citation type="journal article" date="2025" name="Foods">
        <title>Unveiling the Microbial Signatures of Arabica Coffee Cherries: Insights into Ripeness Specific Diversity, Functional Traits, and Implications for Quality and Safety.</title>
        <authorList>
            <consortium name="RefSeq"/>
            <person name="Tenea G.N."/>
            <person name="Cifuentes V."/>
            <person name="Reyes P."/>
            <person name="Cevallos-Vallejos M."/>
        </authorList>
    </citation>
    <scope>NUCLEOTIDE SEQUENCE [LARGE SCALE GENOMIC DNA]</scope>
</reference>
<protein>
    <submittedName>
        <fullName evidence="3 4">Uncharacterized protein</fullName>
    </submittedName>
</protein>
<evidence type="ECO:0000313" key="7">
    <source>
        <dbReference type="RefSeq" id="XP_071909836.1"/>
    </source>
</evidence>
<sequence length="231" mass="25567">MDESKWQVMIKKNPSFETFHNKDCRVFYMLSEVFDKMDTQRQYARDSNQPPVDINDEIRARQSQAYHNMGGQGMEHVDLIDEMIPPMPPTRKSDAKHSKSKGKGKGKTLESSFAGDGDLPPGLSRTSYNNAISWMDATFASDRSTSQSVDALPPPPAATPAPPPPPNYVDDDSFSVIKADAALNKIESLPDKVFITAAVKLADSTDHQRMFLSQKSDARKRLYALSIGGAN</sequence>
<accession>A0ABM4UR18</accession>
<evidence type="ECO:0000313" key="9">
    <source>
        <dbReference type="RefSeq" id="XP_071909897.1"/>
    </source>
</evidence>
<dbReference type="RefSeq" id="XP_071909872.1">
    <property type="nucleotide sequence ID" value="XM_072053771.1"/>
</dbReference>
<evidence type="ECO:0000313" key="3">
    <source>
        <dbReference type="RefSeq" id="XP_071909729.1"/>
    </source>
</evidence>
<organism evidence="2 3">
    <name type="scientific">Coffea arabica</name>
    <name type="common">Arabian coffee</name>
    <dbReference type="NCBI Taxonomy" id="13443"/>
    <lineage>
        <taxon>Eukaryota</taxon>
        <taxon>Viridiplantae</taxon>
        <taxon>Streptophyta</taxon>
        <taxon>Embryophyta</taxon>
        <taxon>Tracheophyta</taxon>
        <taxon>Spermatophyta</taxon>
        <taxon>Magnoliopsida</taxon>
        <taxon>eudicotyledons</taxon>
        <taxon>Gunneridae</taxon>
        <taxon>Pentapetalae</taxon>
        <taxon>asterids</taxon>
        <taxon>lamiids</taxon>
        <taxon>Gentianales</taxon>
        <taxon>Rubiaceae</taxon>
        <taxon>Ixoroideae</taxon>
        <taxon>Gardenieae complex</taxon>
        <taxon>Bertiereae - Coffeeae clade</taxon>
        <taxon>Coffeeae</taxon>
        <taxon>Coffea</taxon>
    </lineage>
</organism>
<reference evidence="3 4" key="2">
    <citation type="submission" date="2025-05" db="UniProtKB">
        <authorList>
            <consortium name="RefSeq"/>
        </authorList>
    </citation>
    <scope>NUCLEOTIDE SEQUENCE [LARGE SCALE GENOMIC DNA]</scope>
    <source>
        <tissue evidence="3 4">Leaves</tissue>
    </source>
</reference>
<gene>
    <name evidence="3 4 5 6 7 8 9 10" type="primary">LOC140008756</name>
</gene>
<evidence type="ECO:0000313" key="8">
    <source>
        <dbReference type="RefSeq" id="XP_071909872.1"/>
    </source>
</evidence>
<evidence type="ECO:0000313" key="6">
    <source>
        <dbReference type="RefSeq" id="XP_071909813.1"/>
    </source>
</evidence>
<evidence type="ECO:0000313" key="4">
    <source>
        <dbReference type="RefSeq" id="XP_071909756.1"/>
    </source>
</evidence>
<feature type="compositionally biased region" description="Pro residues" evidence="1">
    <location>
        <begin position="152"/>
        <end position="167"/>
    </location>
</feature>
<dbReference type="RefSeq" id="XP_071909929.1">
    <property type="nucleotide sequence ID" value="XM_072053828.1"/>
</dbReference>
<evidence type="ECO:0000313" key="2">
    <source>
        <dbReference type="Proteomes" id="UP001652660"/>
    </source>
</evidence>
<evidence type="ECO:0000313" key="10">
    <source>
        <dbReference type="RefSeq" id="XP_071909929.1"/>
    </source>
</evidence>
<feature type="region of interest" description="Disordered" evidence="1">
    <location>
        <begin position="83"/>
        <end position="122"/>
    </location>
</feature>
<evidence type="ECO:0000256" key="1">
    <source>
        <dbReference type="SAM" id="MobiDB-lite"/>
    </source>
</evidence>
<dbReference type="GeneID" id="140008756"/>
<dbReference type="RefSeq" id="XP_071909897.1">
    <property type="nucleotide sequence ID" value="XM_072053796.1"/>
</dbReference>
<name>A0ABM4UR18_COFAR</name>
<dbReference type="RefSeq" id="XP_071909729.1">
    <property type="nucleotide sequence ID" value="XM_072053628.1"/>
</dbReference>
<feature type="region of interest" description="Disordered" evidence="1">
    <location>
        <begin position="143"/>
        <end position="171"/>
    </location>
</feature>
<proteinExistence type="predicted"/>